<gene>
    <name evidence="1" type="ORF">GFSPODELE1_LOCUS2860</name>
</gene>
<organism evidence="1 2">
    <name type="scientific">Somion occarium</name>
    <dbReference type="NCBI Taxonomy" id="3059160"/>
    <lineage>
        <taxon>Eukaryota</taxon>
        <taxon>Fungi</taxon>
        <taxon>Dikarya</taxon>
        <taxon>Basidiomycota</taxon>
        <taxon>Agaricomycotina</taxon>
        <taxon>Agaricomycetes</taxon>
        <taxon>Polyporales</taxon>
        <taxon>Cerrenaceae</taxon>
        <taxon>Somion</taxon>
    </lineage>
</organism>
<protein>
    <submittedName>
        <fullName evidence="1">Uncharacterized protein</fullName>
    </submittedName>
</protein>
<proteinExistence type="predicted"/>
<accession>A0ABP1CYU9</accession>
<keyword evidence="2" id="KW-1185">Reference proteome</keyword>
<dbReference type="Proteomes" id="UP001497453">
    <property type="component" value="Chromosome 11"/>
</dbReference>
<reference evidence="2" key="1">
    <citation type="submission" date="2024-04" db="EMBL/GenBank/DDBJ databases">
        <authorList>
            <person name="Shaw F."/>
            <person name="Minotto A."/>
        </authorList>
    </citation>
    <scope>NUCLEOTIDE SEQUENCE [LARGE SCALE GENOMIC DNA]</scope>
</reference>
<evidence type="ECO:0000313" key="1">
    <source>
        <dbReference type="EMBL" id="CAL1699824.1"/>
    </source>
</evidence>
<name>A0ABP1CYU9_9APHY</name>
<dbReference type="EMBL" id="OZ037954">
    <property type="protein sequence ID" value="CAL1699824.1"/>
    <property type="molecule type" value="Genomic_DNA"/>
</dbReference>
<evidence type="ECO:0000313" key="2">
    <source>
        <dbReference type="Proteomes" id="UP001497453"/>
    </source>
</evidence>
<sequence length="187" mass="21132">MIVDIRILKKTALGSNSKSPLEACLSNCQSIRRQRGSYQDSNRLSDVLECTWGLCYLPLLKGLPCGGSRNSNRRINRYTQRCGALACAFRSWQREKPRKLRSTHDMPPAGEKEAKMILTGLYLSFEAYQDSANIQLLNGRSGHNPWMQRFRTGFLTFLVHVGRGYLWSNWSLGASCFTMSDSLLTGT</sequence>